<gene>
    <name evidence="2" type="ORF">OUY18_10735</name>
</gene>
<dbReference type="CDD" id="cd07033">
    <property type="entry name" value="TPP_PYR_DXS_TK_like"/>
    <property type="match status" value="1"/>
</dbReference>
<keyword evidence="3" id="KW-1185">Reference proteome</keyword>
<dbReference type="Pfam" id="PF02780">
    <property type="entry name" value="Transketolase_C"/>
    <property type="match status" value="1"/>
</dbReference>
<sequence>MAEFISTRVAYGRALKKFGGQNPDIVVFDADLACCTKSEGFGQAFPERFFNVGIAEANMVGMAAGMAAAGKIAFVHSFAMFSAGRAYDQVRNSVCYPHLNVKIVGSHAGLSVGEDGATHQCIEDIGLMRVIPGMTVLCPCDANETEAAVKAAIEQNGPCYLRLGRAEVENITANLPGYHFELGKGTTLADGKDVTIAATGLMVQNAVKAAEILKKEGISARILDIHTIKPLDTELIVKAAKETGAIVTTEEHNVLCGLGGAVCEAVSRYCPVPVIRHGVDDRFGKSGKYEDLMVRYGLTPEKIAECAKEAVSLKAGQAG</sequence>
<evidence type="ECO:0000313" key="3">
    <source>
        <dbReference type="Proteomes" id="UP001082703"/>
    </source>
</evidence>
<dbReference type="SMART" id="SM00861">
    <property type="entry name" value="Transket_pyr"/>
    <property type="match status" value="1"/>
</dbReference>
<dbReference type="SUPFAM" id="SSF52922">
    <property type="entry name" value="TK C-terminal domain-like"/>
    <property type="match status" value="1"/>
</dbReference>
<accession>A0ABT4BXH2</accession>
<dbReference type="Proteomes" id="UP001082703">
    <property type="component" value="Unassembled WGS sequence"/>
</dbReference>
<feature type="domain" description="Transketolase-like pyrimidine-binding" evidence="1">
    <location>
        <begin position="5"/>
        <end position="171"/>
    </location>
</feature>
<organism evidence="2 3">
    <name type="scientific">Caproiciproducens galactitolivorans</name>
    <dbReference type="NCBI Taxonomy" id="642589"/>
    <lineage>
        <taxon>Bacteria</taxon>
        <taxon>Bacillati</taxon>
        <taxon>Bacillota</taxon>
        <taxon>Clostridia</taxon>
        <taxon>Eubacteriales</taxon>
        <taxon>Acutalibacteraceae</taxon>
        <taxon>Caproiciproducens</taxon>
    </lineage>
</organism>
<dbReference type="SUPFAM" id="SSF52518">
    <property type="entry name" value="Thiamin diphosphate-binding fold (THDP-binding)"/>
    <property type="match status" value="1"/>
</dbReference>
<dbReference type="RefSeq" id="WP_268058781.1">
    <property type="nucleotide sequence ID" value="NZ_JAPOHA010000010.1"/>
</dbReference>
<dbReference type="Pfam" id="PF02779">
    <property type="entry name" value="Transket_pyr"/>
    <property type="match status" value="1"/>
</dbReference>
<dbReference type="Gene3D" id="3.40.50.970">
    <property type="match status" value="1"/>
</dbReference>
<comment type="caution">
    <text evidence="2">The sequence shown here is derived from an EMBL/GenBank/DDBJ whole genome shotgun (WGS) entry which is preliminary data.</text>
</comment>
<proteinExistence type="predicted"/>
<dbReference type="PANTHER" id="PTHR43825">
    <property type="entry name" value="PYRUVATE DEHYDROGENASE E1 COMPONENT"/>
    <property type="match status" value="1"/>
</dbReference>
<name>A0ABT4BXH2_9FIRM</name>
<dbReference type="InterPro" id="IPR051157">
    <property type="entry name" value="PDH/Transketolase"/>
</dbReference>
<evidence type="ECO:0000259" key="1">
    <source>
        <dbReference type="SMART" id="SM00861"/>
    </source>
</evidence>
<dbReference type="InterPro" id="IPR033248">
    <property type="entry name" value="Transketolase_C"/>
</dbReference>
<dbReference type="InterPro" id="IPR005475">
    <property type="entry name" value="Transketolase-like_Pyr-bd"/>
</dbReference>
<dbReference type="InterPro" id="IPR029061">
    <property type="entry name" value="THDP-binding"/>
</dbReference>
<dbReference type="Gene3D" id="3.40.50.920">
    <property type="match status" value="1"/>
</dbReference>
<evidence type="ECO:0000313" key="2">
    <source>
        <dbReference type="EMBL" id="MCY1714728.1"/>
    </source>
</evidence>
<protein>
    <submittedName>
        <fullName evidence="2">Transketolase family protein</fullName>
    </submittedName>
</protein>
<dbReference type="EMBL" id="JAPOHA010000010">
    <property type="protein sequence ID" value="MCY1714728.1"/>
    <property type="molecule type" value="Genomic_DNA"/>
</dbReference>
<reference evidence="2 3" key="1">
    <citation type="submission" date="2022-11" db="EMBL/GenBank/DDBJ databases">
        <authorList>
            <person name="Caiyu Z."/>
        </authorList>
    </citation>
    <scope>NUCLEOTIDE SEQUENCE [LARGE SCALE GENOMIC DNA]</scope>
    <source>
        <strain evidence="2 3">YR-4</strain>
    </source>
</reference>
<dbReference type="PANTHER" id="PTHR43825:SF1">
    <property type="entry name" value="TRANSKETOLASE-LIKE PYRIMIDINE-BINDING DOMAIN-CONTAINING PROTEIN"/>
    <property type="match status" value="1"/>
</dbReference>
<dbReference type="InterPro" id="IPR009014">
    <property type="entry name" value="Transketo_C/PFOR_II"/>
</dbReference>